<sequence length="48" mass="4827">MITLVIAEVWLAGGLVPMTLPAISGEEGEAACLNLLNPAAVSFLTASA</sequence>
<protein>
    <submittedName>
        <fullName evidence="1">Serine/threonine-kinase pknB domain protein</fullName>
        <ecNumber evidence="1">2.7.11.1</ecNumber>
    </submittedName>
</protein>
<keyword evidence="1" id="KW-0808">Transferase</keyword>
<dbReference type="EMBL" id="MVBN01000006">
    <property type="protein sequence ID" value="OOK71498.1"/>
    <property type="molecule type" value="Genomic_DNA"/>
</dbReference>
<keyword evidence="1" id="KW-0418">Kinase</keyword>
<dbReference type="AlphaFoldDB" id="A0A1V3WXK5"/>
<evidence type="ECO:0000313" key="1">
    <source>
        <dbReference type="EMBL" id="OOK71498.1"/>
    </source>
</evidence>
<name>A0A1V3WXK5_MYCKA</name>
<evidence type="ECO:0000313" key="2">
    <source>
        <dbReference type="Proteomes" id="UP000188532"/>
    </source>
</evidence>
<proteinExistence type="predicted"/>
<organism evidence="1 2">
    <name type="scientific">Mycobacterium kansasii</name>
    <dbReference type="NCBI Taxonomy" id="1768"/>
    <lineage>
        <taxon>Bacteria</taxon>
        <taxon>Bacillati</taxon>
        <taxon>Actinomycetota</taxon>
        <taxon>Actinomycetes</taxon>
        <taxon>Mycobacteriales</taxon>
        <taxon>Mycobacteriaceae</taxon>
        <taxon>Mycobacterium</taxon>
    </lineage>
</organism>
<gene>
    <name evidence="1" type="primary">pknB</name>
    <name evidence="1" type="ORF">BZL29_5583</name>
</gene>
<accession>A0A1V3WXK5</accession>
<comment type="caution">
    <text evidence="1">The sequence shown here is derived from an EMBL/GenBank/DDBJ whole genome shotgun (WGS) entry which is preliminary data.</text>
</comment>
<dbReference type="GO" id="GO:0004674">
    <property type="term" value="F:protein serine/threonine kinase activity"/>
    <property type="evidence" value="ECO:0007669"/>
    <property type="project" value="UniProtKB-EC"/>
</dbReference>
<reference evidence="1 2" key="1">
    <citation type="submission" date="2017-02" db="EMBL/GenBank/DDBJ databases">
        <title>Complete genome sequences of Mycobacterium kansasii strains isolated from rhesus macaques.</title>
        <authorList>
            <person name="Panda A."/>
            <person name="Nagaraj S."/>
            <person name="Zhao X."/>
            <person name="Tettelin H."/>
            <person name="Detolla L.J."/>
        </authorList>
    </citation>
    <scope>NUCLEOTIDE SEQUENCE [LARGE SCALE GENOMIC DNA]</scope>
    <source>
        <strain evidence="1 2">11-3469</strain>
    </source>
</reference>
<dbReference type="Proteomes" id="UP000188532">
    <property type="component" value="Unassembled WGS sequence"/>
</dbReference>
<dbReference type="EC" id="2.7.11.1" evidence="1"/>